<sequence>LAGRAGHRAGGGLAQRTYGRAAAFRRSMLCLFRRQLSLPLFRSRLRRSCGLARLQMPGKPVAQPAHRAAPGAAPPRPHASLGSQISCEPPVSQVSIATASLADAGFLM</sequence>
<comment type="caution">
    <text evidence="2">The sequence shown here is derived from an EMBL/GenBank/DDBJ whole genome shotgun (WGS) entry which is preliminary data.</text>
</comment>
<feature type="non-terminal residue" evidence="2">
    <location>
        <position position="1"/>
    </location>
</feature>
<evidence type="ECO:0000256" key="1">
    <source>
        <dbReference type="SAM" id="MobiDB-lite"/>
    </source>
</evidence>
<protein>
    <submittedName>
        <fullName evidence="2">Uncharacterized protein</fullName>
    </submittedName>
</protein>
<proteinExistence type="predicted"/>
<accession>A0ABT4F6Z6</accession>
<evidence type="ECO:0000313" key="2">
    <source>
        <dbReference type="EMBL" id="MCY9594161.1"/>
    </source>
</evidence>
<name>A0ABT4F6Z6_9BACL</name>
<evidence type="ECO:0000313" key="3">
    <source>
        <dbReference type="Proteomes" id="UP001527202"/>
    </source>
</evidence>
<dbReference type="EMBL" id="JAMDMJ010000001">
    <property type="protein sequence ID" value="MCY9594161.1"/>
    <property type="molecule type" value="Genomic_DNA"/>
</dbReference>
<feature type="region of interest" description="Disordered" evidence="1">
    <location>
        <begin position="60"/>
        <end position="86"/>
    </location>
</feature>
<feature type="compositionally biased region" description="Low complexity" evidence="1">
    <location>
        <begin position="62"/>
        <end position="71"/>
    </location>
</feature>
<dbReference type="RefSeq" id="WP_268629357.1">
    <property type="nucleotide sequence ID" value="NZ_JAMDMJ010000001.1"/>
</dbReference>
<keyword evidence="3" id="KW-1185">Reference proteome</keyword>
<dbReference type="Proteomes" id="UP001527202">
    <property type="component" value="Unassembled WGS sequence"/>
</dbReference>
<organism evidence="2 3">
    <name type="scientific">Paenibacillus chitinolyticus</name>
    <dbReference type="NCBI Taxonomy" id="79263"/>
    <lineage>
        <taxon>Bacteria</taxon>
        <taxon>Bacillati</taxon>
        <taxon>Bacillota</taxon>
        <taxon>Bacilli</taxon>
        <taxon>Bacillales</taxon>
        <taxon>Paenibacillaceae</taxon>
        <taxon>Paenibacillus</taxon>
    </lineage>
</organism>
<reference evidence="2 3" key="1">
    <citation type="submission" date="2022-05" db="EMBL/GenBank/DDBJ databases">
        <title>Genome Sequencing of Bee-Associated Microbes.</title>
        <authorList>
            <person name="Dunlap C."/>
        </authorList>
    </citation>
    <scope>NUCLEOTIDE SEQUENCE [LARGE SCALE GENOMIC DNA]</scope>
    <source>
        <strain evidence="2 3">NRRL B-23120</strain>
    </source>
</reference>
<gene>
    <name evidence="2" type="ORF">M5X16_00005</name>
</gene>